<dbReference type="SUPFAM" id="SSF55874">
    <property type="entry name" value="ATPase domain of HSP90 chaperone/DNA topoisomerase II/histidine kinase"/>
    <property type="match status" value="1"/>
</dbReference>
<dbReference type="Proteomes" id="UP000321533">
    <property type="component" value="Chromosome"/>
</dbReference>
<dbReference type="EMBL" id="CP042435">
    <property type="protein sequence ID" value="QEC67929.1"/>
    <property type="molecule type" value="Genomic_DNA"/>
</dbReference>
<gene>
    <name evidence="1" type="ORF">FRZ67_11685</name>
</gene>
<sequence length="527" mass="60542">MELILGYEILESYKRLPYKPWFAFAEFIDNSTQSYRNNRERLDELYEAEETLLQVEINYNNGKNSFITISDNAFGMSKVDLQNAMTLGKKPSISNERSKYGLGLKTAAFWFGNKWQIETTQTGSNKLLTVTVDLEKILKDEKEYYKAEREKQKKHVGEKPYNIEQFRPNLIITETSVAKEKHGTTITIKDLVRNITPTVHNNCIEYLQSIYRVDLKNETLYLEFQKTPLIASFEDVKKRLLLASNGKKFFRKLAFEVNGKKVEGWAGILKEGSKASGGFALIQADRVIVGYPKNYKNGLLFGTEEGGRNDLTNQRLTGELNLDEKFNVSHTKDQILFSDDEEDELNLRLYEDLQDYKKEANIPFKNREQPKTNLSFDFEDAVDTVIKNLETPKFLDAVLNKSVLPAEVISKTNSETVQRLLKATHKTFEYKLDPYVIYVVLSNDSSNWDPYLIVRAAPAANSLTILINVNHPYWLDLNDNNSRFNFLLNCIYDGVAEWKAGFLLGTLDPDTIKKIKDDLLRLELSAG</sequence>
<reference evidence="1 2" key="1">
    <citation type="journal article" date="2016" name="Int. J. Syst. Evol. Microbiol.">
        <title>Panacibacter ginsenosidivorans gen. nov., sp. nov., with ginsenoside converting activity isolated from soil of a ginseng field.</title>
        <authorList>
            <person name="Siddiqi M.Z."/>
            <person name="Muhammad Shafi S."/>
            <person name="Choi K.D."/>
            <person name="Im W.T."/>
        </authorList>
    </citation>
    <scope>NUCLEOTIDE SEQUENCE [LARGE SCALE GENOMIC DNA]</scope>
    <source>
        <strain evidence="1 2">Gsoil1550</strain>
    </source>
</reference>
<accession>A0A5B8V9K6</accession>
<dbReference type="Pfam" id="PF13589">
    <property type="entry name" value="HATPase_c_3"/>
    <property type="match status" value="1"/>
</dbReference>
<proteinExistence type="predicted"/>
<name>A0A5B8V9K6_9BACT</name>
<keyword evidence="2" id="KW-1185">Reference proteome</keyword>
<dbReference type="InterPro" id="IPR036890">
    <property type="entry name" value="HATPase_C_sf"/>
</dbReference>
<dbReference type="RefSeq" id="WP_147189736.1">
    <property type="nucleotide sequence ID" value="NZ_CP042435.1"/>
</dbReference>
<evidence type="ECO:0008006" key="3">
    <source>
        <dbReference type="Google" id="ProtNLM"/>
    </source>
</evidence>
<organism evidence="1 2">
    <name type="scientific">Panacibacter ginsenosidivorans</name>
    <dbReference type="NCBI Taxonomy" id="1813871"/>
    <lineage>
        <taxon>Bacteria</taxon>
        <taxon>Pseudomonadati</taxon>
        <taxon>Bacteroidota</taxon>
        <taxon>Chitinophagia</taxon>
        <taxon>Chitinophagales</taxon>
        <taxon>Chitinophagaceae</taxon>
        <taxon>Panacibacter</taxon>
    </lineage>
</organism>
<dbReference type="KEGG" id="pgin:FRZ67_11685"/>
<dbReference type="AlphaFoldDB" id="A0A5B8V9K6"/>
<evidence type="ECO:0000313" key="2">
    <source>
        <dbReference type="Proteomes" id="UP000321533"/>
    </source>
</evidence>
<protein>
    <recommendedName>
        <fullName evidence="3">ATP-binding protein</fullName>
    </recommendedName>
</protein>
<dbReference type="Gene3D" id="3.30.565.10">
    <property type="entry name" value="Histidine kinase-like ATPase, C-terminal domain"/>
    <property type="match status" value="1"/>
</dbReference>
<dbReference type="OrthoDB" id="9813438at2"/>
<evidence type="ECO:0000313" key="1">
    <source>
        <dbReference type="EMBL" id="QEC67929.1"/>
    </source>
</evidence>